<dbReference type="EMBL" id="SRSO01000001">
    <property type="protein sequence ID" value="TGV04852.1"/>
    <property type="molecule type" value="Genomic_DNA"/>
</dbReference>
<reference evidence="2 3" key="1">
    <citation type="submission" date="2019-04" db="EMBL/GenBank/DDBJ databases">
        <authorList>
            <person name="Liu A."/>
        </authorList>
    </citation>
    <scope>NUCLEOTIDE SEQUENCE [LARGE SCALE GENOMIC DNA]</scope>
    <source>
        <strain evidence="2 3">RZ03</strain>
    </source>
</reference>
<organism evidence="2 3">
    <name type="scientific">Flavivirga rizhaonensis</name>
    <dbReference type="NCBI Taxonomy" id="2559571"/>
    <lineage>
        <taxon>Bacteria</taxon>
        <taxon>Pseudomonadati</taxon>
        <taxon>Bacteroidota</taxon>
        <taxon>Flavobacteriia</taxon>
        <taxon>Flavobacteriales</taxon>
        <taxon>Flavobacteriaceae</taxon>
        <taxon>Flavivirga</taxon>
    </lineage>
</organism>
<evidence type="ECO:0000256" key="1">
    <source>
        <dbReference type="SAM" id="Coils"/>
    </source>
</evidence>
<evidence type="ECO:0000313" key="3">
    <source>
        <dbReference type="Proteomes" id="UP000307602"/>
    </source>
</evidence>
<evidence type="ECO:0000313" key="2">
    <source>
        <dbReference type="EMBL" id="TGV04852.1"/>
    </source>
</evidence>
<dbReference type="Gene3D" id="1.20.5.620">
    <property type="entry name" value="F1F0 ATP synthase subunit B, membrane domain"/>
    <property type="match status" value="1"/>
</dbReference>
<protein>
    <recommendedName>
        <fullName evidence="4">V-type ATP synthase subunit E</fullName>
    </recommendedName>
</protein>
<feature type="coiled-coil region" evidence="1">
    <location>
        <begin position="18"/>
        <end position="61"/>
    </location>
</feature>
<dbReference type="OrthoDB" id="1437054at2"/>
<comment type="caution">
    <text evidence="2">The sequence shown here is derived from an EMBL/GenBank/DDBJ whole genome shotgun (WGS) entry which is preliminary data.</text>
</comment>
<proteinExistence type="predicted"/>
<accession>A0A4S1E4A8</accession>
<evidence type="ECO:0008006" key="4">
    <source>
        <dbReference type="Google" id="ProtNLM"/>
    </source>
</evidence>
<name>A0A4S1E4A8_9FLAO</name>
<dbReference type="Proteomes" id="UP000307602">
    <property type="component" value="Unassembled WGS sequence"/>
</dbReference>
<gene>
    <name evidence="2" type="ORF">EM932_01650</name>
</gene>
<sequence>MSNNTLDELIAKVKSEAIDSAEKESQQIINDAKQKAEQLLKNTEEERLQILNEAKKEADATLDKGKIALKQAARDVHISVKNDLLKLFKAVLEAEVETAFTPELYTLVITKIIDTIGNNVDIVLPANVEDQMVDAIRQKVADSKRNFKILKREQLFSGLSVTKIDEGWSYQITAEEVSELLSHHLSQKWVEILKGK</sequence>
<keyword evidence="3" id="KW-1185">Reference proteome</keyword>
<dbReference type="AlphaFoldDB" id="A0A4S1E4A8"/>
<keyword evidence="1" id="KW-0175">Coiled coil</keyword>
<dbReference type="RefSeq" id="WP_135874797.1">
    <property type="nucleotide sequence ID" value="NZ_SRSO01000001.1"/>
</dbReference>